<dbReference type="Gene3D" id="3.50.50.60">
    <property type="entry name" value="FAD/NAD(P)-binding domain"/>
    <property type="match status" value="1"/>
</dbReference>
<dbReference type="InterPro" id="IPR036188">
    <property type="entry name" value="FAD/NAD-bd_sf"/>
</dbReference>
<dbReference type="PANTHER" id="PTHR42887:SF2">
    <property type="entry name" value="OS12G0638800 PROTEIN"/>
    <property type="match status" value="1"/>
</dbReference>
<dbReference type="Pfam" id="PF03486">
    <property type="entry name" value="HI0933_like"/>
    <property type="match status" value="1"/>
</dbReference>
<dbReference type="EMBL" id="VSSQ01030039">
    <property type="protein sequence ID" value="MPM80419.1"/>
    <property type="molecule type" value="Genomic_DNA"/>
</dbReference>
<dbReference type="InterPro" id="IPR057661">
    <property type="entry name" value="RsdA/BaiN/AoA(So)_Rossmann"/>
</dbReference>
<organism evidence="2">
    <name type="scientific">bioreactor metagenome</name>
    <dbReference type="NCBI Taxonomy" id="1076179"/>
    <lineage>
        <taxon>unclassified sequences</taxon>
        <taxon>metagenomes</taxon>
        <taxon>ecological metagenomes</taxon>
    </lineage>
</organism>
<sequence length="43" mass="4538">MKSRIIDNLSFAGEIIDVDAYTGGYNVQIALSTGYIAGSKLGD</sequence>
<dbReference type="AlphaFoldDB" id="A0A645CU47"/>
<dbReference type="PANTHER" id="PTHR42887">
    <property type="entry name" value="OS12G0638800 PROTEIN"/>
    <property type="match status" value="1"/>
</dbReference>
<evidence type="ECO:0000313" key="2">
    <source>
        <dbReference type="EMBL" id="MPM80419.1"/>
    </source>
</evidence>
<gene>
    <name evidence="2" type="ORF">SDC9_127466</name>
</gene>
<name>A0A645CU47_9ZZZZ</name>
<protein>
    <recommendedName>
        <fullName evidence="1">RsdA/BaiN/AoA(So)-like Rossmann fold-like domain-containing protein</fullName>
    </recommendedName>
</protein>
<dbReference type="SUPFAM" id="SSF51905">
    <property type="entry name" value="FAD/NAD(P)-binding domain"/>
    <property type="match status" value="1"/>
</dbReference>
<reference evidence="2" key="1">
    <citation type="submission" date="2019-08" db="EMBL/GenBank/DDBJ databases">
        <authorList>
            <person name="Kucharzyk K."/>
            <person name="Murdoch R.W."/>
            <person name="Higgins S."/>
            <person name="Loffler F."/>
        </authorList>
    </citation>
    <scope>NUCLEOTIDE SEQUENCE</scope>
</reference>
<dbReference type="InterPro" id="IPR004792">
    <property type="entry name" value="BaiN-like"/>
</dbReference>
<feature type="domain" description="RsdA/BaiN/AoA(So)-like Rossmann fold-like" evidence="1">
    <location>
        <begin position="1"/>
        <end position="39"/>
    </location>
</feature>
<comment type="caution">
    <text evidence="2">The sequence shown here is derived from an EMBL/GenBank/DDBJ whole genome shotgun (WGS) entry which is preliminary data.</text>
</comment>
<accession>A0A645CU47</accession>
<evidence type="ECO:0000259" key="1">
    <source>
        <dbReference type="Pfam" id="PF03486"/>
    </source>
</evidence>
<proteinExistence type="predicted"/>